<protein>
    <recommendedName>
        <fullName evidence="4">Lipoprotein</fullName>
    </recommendedName>
</protein>
<organism evidence="2 3">
    <name type="scientific">Streptomyces angustmyceticus</name>
    <dbReference type="NCBI Taxonomy" id="285578"/>
    <lineage>
        <taxon>Bacteria</taxon>
        <taxon>Bacillati</taxon>
        <taxon>Actinomycetota</taxon>
        <taxon>Actinomycetes</taxon>
        <taxon>Kitasatosporales</taxon>
        <taxon>Streptomycetaceae</taxon>
        <taxon>Streptomyces</taxon>
    </lineage>
</organism>
<evidence type="ECO:0000256" key="1">
    <source>
        <dbReference type="SAM" id="SignalP"/>
    </source>
</evidence>
<dbReference type="Proteomes" id="UP000325598">
    <property type="component" value="Unassembled WGS sequence"/>
</dbReference>
<evidence type="ECO:0008006" key="4">
    <source>
        <dbReference type="Google" id="ProtNLM"/>
    </source>
</evidence>
<comment type="caution">
    <text evidence="2">The sequence shown here is derived from an EMBL/GenBank/DDBJ whole genome shotgun (WGS) entry which is preliminary data.</text>
</comment>
<dbReference type="OrthoDB" id="4217055at2"/>
<dbReference type="RefSeq" id="WP_086719183.1">
    <property type="nucleotide sequence ID" value="NZ_BLAG01000005.1"/>
</dbReference>
<feature type="signal peptide" evidence="1">
    <location>
        <begin position="1"/>
        <end position="26"/>
    </location>
</feature>
<dbReference type="AlphaFoldDB" id="A0A5J4LA64"/>
<dbReference type="EMBL" id="BLAG01000005">
    <property type="protein sequence ID" value="GES28701.1"/>
    <property type="molecule type" value="Genomic_DNA"/>
</dbReference>
<dbReference type="GeneID" id="96750751"/>
<reference evidence="2 3" key="1">
    <citation type="submission" date="2019-10" db="EMBL/GenBank/DDBJ databases">
        <title>Whole genome shotgun sequence of Streptomyces angustmyceticus NBRC 3934.</title>
        <authorList>
            <person name="Hosoyama A."/>
            <person name="Ichikawa N."/>
            <person name="Kimura A."/>
            <person name="Kitahashi Y."/>
            <person name="Komaki H."/>
            <person name="Uohara A."/>
        </authorList>
    </citation>
    <scope>NUCLEOTIDE SEQUENCE [LARGE SCALE GENOMIC DNA]</scope>
    <source>
        <strain evidence="2 3">NBRC 3934</strain>
    </source>
</reference>
<proteinExistence type="predicted"/>
<evidence type="ECO:0000313" key="2">
    <source>
        <dbReference type="EMBL" id="GES28701.1"/>
    </source>
</evidence>
<keyword evidence="3" id="KW-1185">Reference proteome</keyword>
<sequence length="184" mass="19391">MRNVLRTAAAGAALALTLLTAPRATAQDLPSSDRHIAGTSALLSEKGAGDARTRAIAEADPEAVTATATLCGSGYELEYAERLPDARRYGTLFTYTKFTTGSSGVCALFDNNTGSAKRMKLKLCPNKTGATCTVDEGTFSRYAGPVKYADVSGRYVQCSMVSALMWDANGKVLIDRVTSATLCD</sequence>
<feature type="chain" id="PRO_5023879979" description="Lipoprotein" evidence="1">
    <location>
        <begin position="27"/>
        <end position="184"/>
    </location>
</feature>
<gene>
    <name evidence="2" type="ORF">San01_11880</name>
</gene>
<accession>A0A5J4LA64</accession>
<name>A0A5J4LA64_9ACTN</name>
<evidence type="ECO:0000313" key="3">
    <source>
        <dbReference type="Proteomes" id="UP000325598"/>
    </source>
</evidence>
<keyword evidence="1" id="KW-0732">Signal</keyword>